<dbReference type="EMBL" id="LAZR01003993">
    <property type="protein sequence ID" value="KKN12784.1"/>
    <property type="molecule type" value="Genomic_DNA"/>
</dbReference>
<gene>
    <name evidence="1" type="ORF">LCGC14_1013020</name>
</gene>
<reference evidence="1" key="1">
    <citation type="journal article" date="2015" name="Nature">
        <title>Complex archaea that bridge the gap between prokaryotes and eukaryotes.</title>
        <authorList>
            <person name="Spang A."/>
            <person name="Saw J.H."/>
            <person name="Jorgensen S.L."/>
            <person name="Zaremba-Niedzwiedzka K."/>
            <person name="Martijn J."/>
            <person name="Lind A.E."/>
            <person name="van Eijk R."/>
            <person name="Schleper C."/>
            <person name="Guy L."/>
            <person name="Ettema T.J."/>
        </authorList>
    </citation>
    <scope>NUCLEOTIDE SEQUENCE</scope>
</reference>
<dbReference type="AlphaFoldDB" id="A0A0F9N485"/>
<comment type="caution">
    <text evidence="1">The sequence shown here is derived from an EMBL/GenBank/DDBJ whole genome shotgun (WGS) entry which is preliminary data.</text>
</comment>
<evidence type="ECO:0000313" key="1">
    <source>
        <dbReference type="EMBL" id="KKN12784.1"/>
    </source>
</evidence>
<sequence>MVSFQKELRKRKGTYDRIIEWKELADKYTNEIRSMSIMNRKKMKKRSIYMLSEGFMRRQ</sequence>
<organism evidence="1">
    <name type="scientific">marine sediment metagenome</name>
    <dbReference type="NCBI Taxonomy" id="412755"/>
    <lineage>
        <taxon>unclassified sequences</taxon>
        <taxon>metagenomes</taxon>
        <taxon>ecological metagenomes</taxon>
    </lineage>
</organism>
<name>A0A0F9N485_9ZZZZ</name>
<proteinExistence type="predicted"/>
<protein>
    <submittedName>
        <fullName evidence="1">Uncharacterized protein</fullName>
    </submittedName>
</protein>
<accession>A0A0F9N485</accession>